<evidence type="ECO:0000313" key="2">
    <source>
        <dbReference type="Proteomes" id="UP000464787"/>
    </source>
</evidence>
<proteinExistence type="predicted"/>
<reference evidence="1 2" key="1">
    <citation type="submission" date="2020-01" db="EMBL/GenBank/DDBJ databases">
        <title>Genome sequencing of strain KACC 21265.</title>
        <authorList>
            <person name="Heo J."/>
            <person name="Kim S.-J."/>
            <person name="Kim J.-S."/>
            <person name="Hong S.-B."/>
            <person name="Kwon S.-W."/>
        </authorList>
    </citation>
    <scope>NUCLEOTIDE SEQUENCE [LARGE SCALE GENOMIC DNA]</scope>
    <source>
        <strain evidence="1 2">KACC 21265</strain>
    </source>
</reference>
<gene>
    <name evidence="1" type="ORF">GT347_04545</name>
</gene>
<dbReference type="EMBL" id="CP047650">
    <property type="protein sequence ID" value="QHJ01412.1"/>
    <property type="molecule type" value="Genomic_DNA"/>
</dbReference>
<name>A0A857JDZ0_9BURK</name>
<keyword evidence="2" id="KW-1185">Reference proteome</keyword>
<sequence>MDSLQTPETVGSPGAFTVTLTWDGPGDVDLHTFEPTGTHVYYDHPVGHAGFLDVDNTVGYGPEHYYAACDSRTLQTGAYAIVIDNFDKTPGRQATVQVASSREGVIFTAKLPVGTASTPVVSVLVSQDQKGRFRFAAQ</sequence>
<accession>A0A857JDZ0</accession>
<evidence type="ECO:0000313" key="1">
    <source>
        <dbReference type="EMBL" id="QHJ01412.1"/>
    </source>
</evidence>
<organism evidence="1 2">
    <name type="scientific">Xylophilus rhododendri</name>
    <dbReference type="NCBI Taxonomy" id="2697032"/>
    <lineage>
        <taxon>Bacteria</taxon>
        <taxon>Pseudomonadati</taxon>
        <taxon>Pseudomonadota</taxon>
        <taxon>Betaproteobacteria</taxon>
        <taxon>Burkholderiales</taxon>
        <taxon>Xylophilus</taxon>
    </lineage>
</organism>
<dbReference type="Gene3D" id="2.60.120.380">
    <property type="match status" value="1"/>
</dbReference>
<dbReference type="AlphaFoldDB" id="A0A857JDZ0"/>
<dbReference type="KEGG" id="xyk:GT347_04545"/>
<protein>
    <recommendedName>
        <fullName evidence="3">DUF2135 domain-containing protein</fullName>
    </recommendedName>
</protein>
<evidence type="ECO:0008006" key="3">
    <source>
        <dbReference type="Google" id="ProtNLM"/>
    </source>
</evidence>
<dbReference type="Proteomes" id="UP000464787">
    <property type="component" value="Chromosome"/>
</dbReference>